<dbReference type="Gene3D" id="3.40.50.2000">
    <property type="entry name" value="Glycogen Phosphorylase B"/>
    <property type="match status" value="2"/>
</dbReference>
<dbReference type="EC" id="2.4.-.-" evidence="4"/>
<keyword evidence="4" id="KW-0808">Transferase</keyword>
<comment type="caution">
    <text evidence="4">The sequence shown here is derived from an EMBL/GenBank/DDBJ whole genome shotgun (WGS) entry which is preliminary data.</text>
</comment>
<comment type="similarity">
    <text evidence="1">Belongs to the glycosyltransferase group 1 family. Glycosyltransferase 4 subfamily.</text>
</comment>
<evidence type="ECO:0000256" key="1">
    <source>
        <dbReference type="ARBA" id="ARBA00009481"/>
    </source>
</evidence>
<feature type="domain" description="Glycosyl transferase family 1" evidence="2">
    <location>
        <begin position="179"/>
        <end position="329"/>
    </location>
</feature>
<dbReference type="Pfam" id="PF00534">
    <property type="entry name" value="Glycos_transf_1"/>
    <property type="match status" value="1"/>
</dbReference>
<dbReference type="RefSeq" id="WP_336587027.1">
    <property type="nucleotide sequence ID" value="NZ_JBBAXC010000008.1"/>
</dbReference>
<dbReference type="InterPro" id="IPR001296">
    <property type="entry name" value="Glyco_trans_1"/>
</dbReference>
<keyword evidence="5" id="KW-1185">Reference proteome</keyword>
<dbReference type="SUPFAM" id="SSF53756">
    <property type="entry name" value="UDP-Glycosyltransferase/glycogen phosphorylase"/>
    <property type="match status" value="1"/>
</dbReference>
<dbReference type="GO" id="GO:0016757">
    <property type="term" value="F:glycosyltransferase activity"/>
    <property type="evidence" value="ECO:0007669"/>
    <property type="project" value="UniProtKB-KW"/>
</dbReference>
<dbReference type="Proteomes" id="UP001312865">
    <property type="component" value="Unassembled WGS sequence"/>
</dbReference>
<dbReference type="CDD" id="cd03801">
    <property type="entry name" value="GT4_PimA-like"/>
    <property type="match status" value="1"/>
</dbReference>
<dbReference type="PANTHER" id="PTHR12526">
    <property type="entry name" value="GLYCOSYLTRANSFERASE"/>
    <property type="match status" value="1"/>
</dbReference>
<reference evidence="4 5" key="1">
    <citation type="journal article" date="2018" name="J. Microbiol.">
        <title>Bacillus spongiae sp. nov., isolated from sponge of Jeju Island.</title>
        <authorList>
            <person name="Lee G.E."/>
            <person name="Im W.T."/>
            <person name="Park J.S."/>
        </authorList>
    </citation>
    <scope>NUCLEOTIDE SEQUENCE [LARGE SCALE GENOMIC DNA]</scope>
    <source>
        <strain evidence="4 5">135PIL107-10</strain>
    </source>
</reference>
<evidence type="ECO:0000259" key="3">
    <source>
        <dbReference type="Pfam" id="PF13439"/>
    </source>
</evidence>
<sequence length="374" mass="42384">MKILHLNAGNETGGGMFHILSLLKEWNKQEFILGLFEEGEFFYKSEEMGINTVVFSQKNRYDLSVVKQMTQFIRLNNIEVIHTHGARANFYGALIKRVAKIRWVVTIHSDPRDDFMGRGMIGKVYTKLNLSVLSFADHYVAISDRFRRILIEQGIGTAKITTVLNGINFKQSLPDPYSRRSFNLSDKDFIIVMVARLEPVKNHIIALQAIKAISAKDDSVQLLLVGEGSRRTYLEKKVKEFGICQRVKFLGHVEGVEKIYPLADLCLLTSHSESFPLVLLEAARASVPVVTTDVGGVNELIPSEEYGWILSGSQPEVLQKTIEEAIYLKSKDELILKGIRLKNMASQNFSIEKLASNVYNVYLRLIKKNRMTTL</sequence>
<organism evidence="4 5">
    <name type="scientific">Bacillus spongiae</name>
    <dbReference type="NCBI Taxonomy" id="2683610"/>
    <lineage>
        <taxon>Bacteria</taxon>
        <taxon>Bacillati</taxon>
        <taxon>Bacillota</taxon>
        <taxon>Bacilli</taxon>
        <taxon>Bacillales</taxon>
        <taxon>Bacillaceae</taxon>
        <taxon>Bacillus</taxon>
    </lineage>
</organism>
<feature type="domain" description="Glycosyltransferase subfamily 4-like N-terminal" evidence="3">
    <location>
        <begin position="13"/>
        <end position="169"/>
    </location>
</feature>
<dbReference type="PANTHER" id="PTHR12526:SF638">
    <property type="entry name" value="SPORE COAT PROTEIN SA"/>
    <property type="match status" value="1"/>
</dbReference>
<keyword evidence="4" id="KW-0328">Glycosyltransferase</keyword>
<accession>A0ABU8HEI1</accession>
<proteinExistence type="inferred from homology"/>
<evidence type="ECO:0000259" key="2">
    <source>
        <dbReference type="Pfam" id="PF00534"/>
    </source>
</evidence>
<gene>
    <name evidence="4" type="ORF">WAK64_11030</name>
</gene>
<dbReference type="InterPro" id="IPR028098">
    <property type="entry name" value="Glyco_trans_4-like_N"/>
</dbReference>
<evidence type="ECO:0000313" key="4">
    <source>
        <dbReference type="EMBL" id="MEI5907588.1"/>
    </source>
</evidence>
<protein>
    <submittedName>
        <fullName evidence="4">Glycosyltransferase family 4 protein</fullName>
        <ecNumber evidence="4">2.4.-.-</ecNumber>
    </submittedName>
</protein>
<dbReference type="EMBL" id="JBBAXC010000008">
    <property type="protein sequence ID" value="MEI5907588.1"/>
    <property type="molecule type" value="Genomic_DNA"/>
</dbReference>
<name>A0ABU8HEI1_9BACI</name>
<evidence type="ECO:0000313" key="5">
    <source>
        <dbReference type="Proteomes" id="UP001312865"/>
    </source>
</evidence>
<dbReference type="Pfam" id="PF13439">
    <property type="entry name" value="Glyco_transf_4"/>
    <property type="match status" value="1"/>
</dbReference>